<evidence type="ECO:0000256" key="5">
    <source>
        <dbReference type="ARBA" id="ARBA00024026"/>
    </source>
</evidence>
<keyword evidence="8" id="KW-1185">Reference proteome</keyword>
<evidence type="ECO:0000256" key="3">
    <source>
        <dbReference type="ARBA" id="ARBA00022552"/>
    </source>
</evidence>
<evidence type="ECO:0000259" key="6">
    <source>
        <dbReference type="SMART" id="SM00670"/>
    </source>
</evidence>
<dbReference type="GO" id="GO:0032040">
    <property type="term" value="C:small-subunit processome"/>
    <property type="evidence" value="ECO:0007669"/>
    <property type="project" value="InterPro"/>
</dbReference>
<dbReference type="OrthoDB" id="76105at2759"/>
<dbReference type="PANTHER" id="PTHR12416">
    <property type="entry name" value="RRNA-PROCESSING PROTEIN UTP23 HOMOLOG"/>
    <property type="match status" value="1"/>
</dbReference>
<dbReference type="GO" id="GO:0004540">
    <property type="term" value="F:RNA nuclease activity"/>
    <property type="evidence" value="ECO:0007669"/>
    <property type="project" value="UniProtKB-ARBA"/>
</dbReference>
<sequence length="174" mass="20449">MGIKKKIKKIKKMKYKKEEKKELEKMEESSDNDALMKNTIIDNLYRPPYNVILDTNFINDCVRKKIDVKDILMEALNANVNIYVTECVFAELENLGRTYRIALNMIKKIEHTRLVCDHKGNYADNCILNRVMMNKIFFVATSDVNLKQRIIKKAKTPILIFRGRKLYSENFHGV</sequence>
<organism evidence="7 8">
    <name type="scientific">Ecytonucleospora hepatopenaei</name>
    <dbReference type="NCBI Taxonomy" id="646526"/>
    <lineage>
        <taxon>Eukaryota</taxon>
        <taxon>Fungi</taxon>
        <taxon>Fungi incertae sedis</taxon>
        <taxon>Microsporidia</taxon>
        <taxon>Enterocytozoonidae</taxon>
        <taxon>Ecytonucleospora</taxon>
    </lineage>
</organism>
<dbReference type="SUPFAM" id="SSF88723">
    <property type="entry name" value="PIN domain-like"/>
    <property type="match status" value="1"/>
</dbReference>
<reference evidence="7 8" key="1">
    <citation type="journal article" date="2017" name="Environ. Microbiol.">
        <title>Decay of the glycolytic pathway and adaptation to intranuclear parasitism within Enterocytozoonidae microsporidia.</title>
        <authorList>
            <person name="Wiredu Boakye D."/>
            <person name="Jaroenlak P."/>
            <person name="Prachumwat A."/>
            <person name="Williams T.A."/>
            <person name="Bateman K.S."/>
            <person name="Itsathitphaisarn O."/>
            <person name="Sritunyalucksana K."/>
            <person name="Paszkiewicz K.H."/>
            <person name="Moore K.A."/>
            <person name="Stentiford G.D."/>
            <person name="Williams B.A."/>
        </authorList>
    </citation>
    <scope>NUCLEOTIDE SEQUENCE [LARGE SCALE GENOMIC DNA]</scope>
    <source>
        <strain evidence="7 8">TH1</strain>
    </source>
</reference>
<dbReference type="InterPro" id="IPR002716">
    <property type="entry name" value="PIN_dom"/>
</dbReference>
<comment type="similarity">
    <text evidence="5">Belongs to the UTP23/FCF1 family. FCF1 subfamily.</text>
</comment>
<evidence type="ECO:0000256" key="1">
    <source>
        <dbReference type="ARBA" id="ARBA00004604"/>
    </source>
</evidence>
<dbReference type="STRING" id="646526.A0A1W0E3D5"/>
<comment type="caution">
    <text evidence="7">The sequence shown here is derived from an EMBL/GenBank/DDBJ whole genome shotgun (WGS) entry which is preliminary data.</text>
</comment>
<dbReference type="SMART" id="SM00670">
    <property type="entry name" value="PINc"/>
    <property type="match status" value="1"/>
</dbReference>
<dbReference type="EMBL" id="MNPJ01000026">
    <property type="protein sequence ID" value="OQS53722.1"/>
    <property type="molecule type" value="Genomic_DNA"/>
</dbReference>
<evidence type="ECO:0000313" key="7">
    <source>
        <dbReference type="EMBL" id="OQS53722.1"/>
    </source>
</evidence>
<name>A0A1W0E3D5_9MICR</name>
<dbReference type="VEuPathDB" id="MicrosporidiaDB:EHP00_742"/>
<gene>
    <name evidence="7" type="primary">fcf1</name>
    <name evidence="7" type="ORF">EHP00_742</name>
</gene>
<dbReference type="AlphaFoldDB" id="A0A1W0E3D5"/>
<evidence type="ECO:0000256" key="2">
    <source>
        <dbReference type="ARBA" id="ARBA00022517"/>
    </source>
</evidence>
<dbReference type="InterPro" id="IPR006984">
    <property type="entry name" value="Fcf1/UTP23"/>
</dbReference>
<evidence type="ECO:0000313" key="8">
    <source>
        <dbReference type="Proteomes" id="UP000192758"/>
    </source>
</evidence>
<keyword evidence="3" id="KW-0698">rRNA processing</keyword>
<protein>
    <submittedName>
        <fullName evidence="7">Fcf1</fullName>
    </submittedName>
</protein>
<dbReference type="GO" id="GO:0006364">
    <property type="term" value="P:rRNA processing"/>
    <property type="evidence" value="ECO:0007669"/>
    <property type="project" value="UniProtKB-KW"/>
</dbReference>
<dbReference type="CDD" id="cd09864">
    <property type="entry name" value="PIN_Fcf1-like"/>
    <property type="match status" value="1"/>
</dbReference>
<keyword evidence="2" id="KW-0690">Ribosome biogenesis</keyword>
<feature type="domain" description="PIN" evidence="6">
    <location>
        <begin position="49"/>
        <end position="148"/>
    </location>
</feature>
<dbReference type="InterPro" id="IPR037503">
    <property type="entry name" value="Fcf1_PIN"/>
</dbReference>
<dbReference type="Gene3D" id="3.40.50.1010">
    <property type="entry name" value="5'-nuclease"/>
    <property type="match status" value="1"/>
</dbReference>
<dbReference type="Pfam" id="PF04900">
    <property type="entry name" value="Fcf1"/>
    <property type="match status" value="1"/>
</dbReference>
<proteinExistence type="inferred from homology"/>
<comment type="subcellular location">
    <subcellularLocation>
        <location evidence="1">Nucleus</location>
        <location evidence="1">Nucleolus</location>
    </subcellularLocation>
</comment>
<evidence type="ECO:0000256" key="4">
    <source>
        <dbReference type="ARBA" id="ARBA00023242"/>
    </source>
</evidence>
<accession>A0A1W0E3D5</accession>
<dbReference type="Proteomes" id="UP000192758">
    <property type="component" value="Unassembled WGS sequence"/>
</dbReference>
<keyword evidence="4" id="KW-0539">Nucleus</keyword>
<dbReference type="InterPro" id="IPR029060">
    <property type="entry name" value="PIN-like_dom_sf"/>
</dbReference>